<evidence type="ECO:0000313" key="2">
    <source>
        <dbReference type="EMBL" id="KZT35998.1"/>
    </source>
</evidence>
<name>A0A166B4U8_9AGAM</name>
<feature type="signal peptide" evidence="1">
    <location>
        <begin position="1"/>
        <end position="21"/>
    </location>
</feature>
<sequence>MNRHSFFLVHVLSFYRLLVYPCYVTRMEPAIQHGLYDDFRGEISAAAPFMLIASGAHLAKIDRRAWSPMLHKSGVVTWYISRHVLLDVRSPRSAHNPTDFDRSSNLYLIQSTESSVQVFLIVIDKSLGRFRCRRLSRWAWTSCVLYLRFQTVAESGVDVTEEKISWDATASVGGVGLS</sequence>
<reference evidence="2 3" key="1">
    <citation type="journal article" date="2016" name="Mol. Biol. Evol.">
        <title>Comparative Genomics of Early-Diverging Mushroom-Forming Fungi Provides Insights into the Origins of Lignocellulose Decay Capabilities.</title>
        <authorList>
            <person name="Nagy L.G."/>
            <person name="Riley R."/>
            <person name="Tritt A."/>
            <person name="Adam C."/>
            <person name="Daum C."/>
            <person name="Floudas D."/>
            <person name="Sun H."/>
            <person name="Yadav J.S."/>
            <person name="Pangilinan J."/>
            <person name="Larsson K.H."/>
            <person name="Matsuura K."/>
            <person name="Barry K."/>
            <person name="Labutti K."/>
            <person name="Kuo R."/>
            <person name="Ohm R.A."/>
            <person name="Bhattacharya S.S."/>
            <person name="Shirouzu T."/>
            <person name="Yoshinaga Y."/>
            <person name="Martin F.M."/>
            <person name="Grigoriev I.V."/>
            <person name="Hibbett D.S."/>
        </authorList>
    </citation>
    <scope>NUCLEOTIDE SEQUENCE [LARGE SCALE GENOMIC DNA]</scope>
    <source>
        <strain evidence="2 3">HHB10207 ss-3</strain>
    </source>
</reference>
<dbReference type="Proteomes" id="UP000076798">
    <property type="component" value="Unassembled WGS sequence"/>
</dbReference>
<dbReference type="AlphaFoldDB" id="A0A166B4U8"/>
<evidence type="ECO:0000256" key="1">
    <source>
        <dbReference type="SAM" id="SignalP"/>
    </source>
</evidence>
<evidence type="ECO:0000313" key="3">
    <source>
        <dbReference type="Proteomes" id="UP000076798"/>
    </source>
</evidence>
<protein>
    <submittedName>
        <fullName evidence="2">Uncharacterized protein</fullName>
    </submittedName>
</protein>
<organism evidence="2 3">
    <name type="scientific">Sistotremastrum suecicum HHB10207 ss-3</name>
    <dbReference type="NCBI Taxonomy" id="1314776"/>
    <lineage>
        <taxon>Eukaryota</taxon>
        <taxon>Fungi</taxon>
        <taxon>Dikarya</taxon>
        <taxon>Basidiomycota</taxon>
        <taxon>Agaricomycotina</taxon>
        <taxon>Agaricomycetes</taxon>
        <taxon>Sistotremastrales</taxon>
        <taxon>Sistotremastraceae</taxon>
        <taxon>Sistotremastrum</taxon>
    </lineage>
</organism>
<feature type="chain" id="PRO_5007871037" evidence="1">
    <location>
        <begin position="22"/>
        <end position="178"/>
    </location>
</feature>
<keyword evidence="3" id="KW-1185">Reference proteome</keyword>
<keyword evidence="1" id="KW-0732">Signal</keyword>
<dbReference type="EMBL" id="KV428120">
    <property type="protein sequence ID" value="KZT35998.1"/>
    <property type="molecule type" value="Genomic_DNA"/>
</dbReference>
<accession>A0A166B4U8</accession>
<proteinExistence type="predicted"/>
<gene>
    <name evidence="2" type="ORF">SISSUDRAFT_1121232</name>
</gene>